<proteinExistence type="predicted"/>
<comment type="subcellular location">
    <subcellularLocation>
        <location evidence="1">Nucleus</location>
    </subcellularLocation>
</comment>
<dbReference type="GO" id="GO:0005634">
    <property type="term" value="C:nucleus"/>
    <property type="evidence" value="ECO:0007669"/>
    <property type="project" value="UniProtKB-SubCell"/>
</dbReference>
<feature type="compositionally biased region" description="Basic residues" evidence="5">
    <location>
        <begin position="215"/>
        <end position="224"/>
    </location>
</feature>
<feature type="compositionally biased region" description="Basic and acidic residues" evidence="5">
    <location>
        <begin position="66"/>
        <end position="79"/>
    </location>
</feature>
<feature type="compositionally biased region" description="Low complexity" evidence="5">
    <location>
        <begin position="87"/>
        <end position="100"/>
    </location>
</feature>
<feature type="region of interest" description="Disordered" evidence="5">
    <location>
        <begin position="1139"/>
        <end position="1164"/>
    </location>
</feature>
<reference evidence="7 8" key="1">
    <citation type="submission" date="2024-10" db="EMBL/GenBank/DDBJ databases">
        <title>Updated reference genomes for cyclostephanoid diatoms.</title>
        <authorList>
            <person name="Roberts W.R."/>
            <person name="Alverson A.J."/>
        </authorList>
    </citation>
    <scope>NUCLEOTIDE SEQUENCE [LARGE SCALE GENOMIC DNA]</scope>
    <source>
        <strain evidence="7 8">AJA010-31</strain>
    </source>
</reference>
<comment type="caution">
    <text evidence="7">The sequence shown here is derived from an EMBL/GenBank/DDBJ whole genome shotgun (WGS) entry which is preliminary data.</text>
</comment>
<dbReference type="GO" id="GO:0006281">
    <property type="term" value="P:DNA repair"/>
    <property type="evidence" value="ECO:0007669"/>
    <property type="project" value="UniProtKB-KW"/>
</dbReference>
<feature type="compositionally biased region" description="Low complexity" evidence="5">
    <location>
        <begin position="27"/>
        <end position="41"/>
    </location>
</feature>
<keyword evidence="8" id="KW-1185">Reference proteome</keyword>
<evidence type="ECO:0000256" key="3">
    <source>
        <dbReference type="ARBA" id="ARBA00023204"/>
    </source>
</evidence>
<gene>
    <name evidence="7" type="ORF">ACHAWO_005268</name>
</gene>
<feature type="region of interest" description="Disordered" evidence="5">
    <location>
        <begin position="273"/>
        <end position="433"/>
    </location>
</feature>
<dbReference type="InterPro" id="IPR022043">
    <property type="entry name" value="CAF1A_DD"/>
</dbReference>
<dbReference type="EMBL" id="JALLPJ020001211">
    <property type="protein sequence ID" value="KAL3774061.1"/>
    <property type="molecule type" value="Genomic_DNA"/>
</dbReference>
<evidence type="ECO:0000256" key="4">
    <source>
        <dbReference type="ARBA" id="ARBA00023242"/>
    </source>
</evidence>
<keyword evidence="3" id="KW-0234">DNA repair</keyword>
<evidence type="ECO:0000256" key="1">
    <source>
        <dbReference type="ARBA" id="ARBA00004123"/>
    </source>
</evidence>
<feature type="region of interest" description="Disordered" evidence="5">
    <location>
        <begin position="876"/>
        <end position="909"/>
    </location>
</feature>
<accession>A0ABD3NDA6</accession>
<dbReference type="PANTHER" id="PTHR15272">
    <property type="entry name" value="CHROMATIN ASSEMBLY FACTOR 1 SUBUNIT A CAF-1 SUBUNIT A"/>
    <property type="match status" value="1"/>
</dbReference>
<evidence type="ECO:0000256" key="5">
    <source>
        <dbReference type="SAM" id="MobiDB-lite"/>
    </source>
</evidence>
<evidence type="ECO:0000313" key="8">
    <source>
        <dbReference type="Proteomes" id="UP001530400"/>
    </source>
</evidence>
<feature type="region of interest" description="Disordered" evidence="5">
    <location>
        <begin position="664"/>
        <end position="736"/>
    </location>
</feature>
<feature type="region of interest" description="Disordered" evidence="5">
    <location>
        <begin position="20"/>
        <end position="100"/>
    </location>
</feature>
<feature type="compositionally biased region" description="Polar residues" evidence="5">
    <location>
        <begin position="365"/>
        <end position="376"/>
    </location>
</feature>
<dbReference type="Proteomes" id="UP001530400">
    <property type="component" value="Unassembled WGS sequence"/>
</dbReference>
<name>A0ABD3NDA6_9STRA</name>
<evidence type="ECO:0000259" key="6">
    <source>
        <dbReference type="Pfam" id="PF12253"/>
    </source>
</evidence>
<feature type="compositionally biased region" description="Basic and acidic residues" evidence="5">
    <location>
        <begin position="399"/>
        <end position="412"/>
    </location>
</feature>
<dbReference type="Pfam" id="PF12253">
    <property type="entry name" value="CAF1A_dimeriz"/>
    <property type="match status" value="1"/>
</dbReference>
<keyword evidence="2" id="KW-0227">DNA damage</keyword>
<dbReference type="PANTHER" id="PTHR15272:SF0">
    <property type="entry name" value="CHROMATIN ASSEMBLY FACTOR 1 SUBUNIT A"/>
    <property type="match status" value="1"/>
</dbReference>
<keyword evidence="4" id="KW-0539">Nucleus</keyword>
<protein>
    <recommendedName>
        <fullName evidence="6">Chromatin assembly factor 1 subunit A dimerization domain-containing protein</fullName>
    </recommendedName>
</protein>
<feature type="domain" description="Chromatin assembly factor 1 subunit A dimerization" evidence="6">
    <location>
        <begin position="834"/>
        <end position="906"/>
    </location>
</feature>
<evidence type="ECO:0000313" key="7">
    <source>
        <dbReference type="EMBL" id="KAL3774061.1"/>
    </source>
</evidence>
<organism evidence="7 8">
    <name type="scientific">Cyclotella atomus</name>
    <dbReference type="NCBI Taxonomy" id="382360"/>
    <lineage>
        <taxon>Eukaryota</taxon>
        <taxon>Sar</taxon>
        <taxon>Stramenopiles</taxon>
        <taxon>Ochrophyta</taxon>
        <taxon>Bacillariophyta</taxon>
        <taxon>Coscinodiscophyceae</taxon>
        <taxon>Thalassiosirophycidae</taxon>
        <taxon>Stephanodiscales</taxon>
        <taxon>Stephanodiscaceae</taxon>
        <taxon>Cyclotella</taxon>
    </lineage>
</organism>
<dbReference type="AlphaFoldDB" id="A0ABD3NDA6"/>
<feature type="compositionally biased region" description="Basic and acidic residues" evidence="5">
    <location>
        <begin position="684"/>
        <end position="733"/>
    </location>
</feature>
<feature type="compositionally biased region" description="Basic and acidic residues" evidence="5">
    <location>
        <begin position="152"/>
        <end position="214"/>
    </location>
</feature>
<sequence>MPSSSFVEVDIHHNDTAILEDPDVVIASEPPSEAVSPPKAKFSQSQEEAEETVVSPTPKKMKTATKSKDDEKPPAKETSAKVASSVVTPRAKPTKKATAVATTALAPAVATPGESAKKEKKNVRTLDTFFGKGWKKDVATKPLLKIGAKSVGKADGKKGQNKEKTVGGDTKKKDKMADKKCDDKPNASAAETHEPAEKADEPKEMEVESEDKVTSRIRAKKGKRSVSVLESLEDGKPDTKGKIVKGTNDGNESTAKQEVVNIGLVDAHFDSKSSVMKDAAQAELDDDDKTVELEEDKIPPPAYDSSSEASDVEMEDIVASGEEVSPIKTDESASSPQSCKGDKPTKSSAVTSIADSLGMAAASPLVSSKTLDTSKATAHDTKAEAIKTVAESKPSKTATKKETSKPKADKSISKSAATAKKEPVPISDENQARMKKYTALRERYVTRADEVASRSTSDDFVEESLVDDELPSIEKGSVIVGENDDFPDELLPRLLILVQGSTLPLSVLAKNALESLSLFVSETRGLSVESISSKIKLLAQRKPYLNGKPPSASEKPTALAKLDCFEDANVCYLWRWELSSIDLLPQKEASKVKKARTMRKKLQSHHTAIFKLIASIDSANKWLEKNPTDSAPSPSVPTLAKVSDMEEKVLKFEREEEKARLLKEAKAQKSKGKVENQAAKQAAKQKEKEEAKKRKDEEKAAAAKEREEAKLEAKRKKDEEKLKQQREAEEKEAKRKAKMLSFFSVENSKKKQKTSQTAAKAMVDKVSTPSFDSDGFRTLINSKDCHNATPFAKRKHQKTKDVKVSVHITVLSDNPFAPQPYDEEKVISVQNKYKFLGFHEDHRPPYHGTWSKSSALVTGRKPFGKDQEYLNYEVDSEAEWEQEDEEGEDCDKSDGEEEDMPDDDDNDSFLAAEDELGLDEEDDEDTKNLRKKKLLSDATISAKACVIAPMAGGVAHELTEEAIGCVVEGFDPREAMDLLASHIGRVLAPELDICLDALPHKTREEQEPKAPATQKMTPEGLKLMAQFVHNSTINSKEKIITELLNAHPNVATSRAQAMRELEVTAEKRRLPKGGGVVWEVKADHLSSLGLTEKDLKSPPVAEDTAPAKKVSVEKAATVKKSPIEKVETKATNVPAVAAAAASVVTSPKPTGQTKQSKKRSKPTVTTASANLFAAFMAKAKKQKTE</sequence>
<feature type="region of interest" description="Disordered" evidence="5">
    <location>
        <begin position="146"/>
        <end position="257"/>
    </location>
</feature>
<evidence type="ECO:0000256" key="2">
    <source>
        <dbReference type="ARBA" id="ARBA00022763"/>
    </source>
</evidence>